<protein>
    <recommendedName>
        <fullName evidence="7">EGF-like domain-containing protein</fullName>
    </recommendedName>
</protein>
<dbReference type="InterPro" id="IPR004344">
    <property type="entry name" value="TTL/TTLL_fam"/>
</dbReference>
<sequence length="614" mass="69002">MMPLRTCMVWVMVATSSRCVHATRTSKVFLLPEEQRDHLGPLLTAMHTLGIKEFDDRHADSWDAAAHTNEFDVVWSYEYPEWDMLGPLPPHTKVNHLPGNYALVTKGHVYTNQLRLQHLYGKDHFDFIPQQFRLPDERSQFVAAFEASTNAAAAAVAVRQPPSATAADDPNYGRRWLIKNQNHRGVHFFSGLNHLDKYMSSNDMVAQCIEPLLISGHKFDIGLYVTISSIDPLRVYIYHNALLRMCKLKYPKDLDDSADVESYVVDDYLPPWEMPDLKEYYKAIPSEDREGTSHFAVLKMYLDSINMDSSRFQQDIYGAVAKLVAGNRGHFVRTEAQFRAANHQPHGHFFEMYRFDFVVDDSGKPWLLEVNQSPNLAPKHFATGTDAKMKRNIVHDLLTLVGIQSPHEASLPNTIFQVHETYCKPKCQDTSRVVDMSCWRCPGWFSPHEATTLHQSATEYLRRGGFQLVFPSVELDRFLDGGPSPHDLAFSRYVQSSSERDVAVGATCTSRSHCSMHGDCVNGRCACDDGYEGVACAGIQDADLTDALEHAKFEDELKQLHSMNLRVVGAATPPPQGASDTALVVLMLGNVVGVAIVYCVATFLYKSKASAKEH</sequence>
<gene>
    <name evidence="3" type="ORF">DYB25_007137</name>
    <name evidence="4" type="ORF">DYB38_000411</name>
</gene>
<keyword evidence="1" id="KW-0812">Transmembrane</keyword>
<dbReference type="PROSITE" id="PS51221">
    <property type="entry name" value="TTL"/>
    <property type="match status" value="1"/>
</dbReference>
<keyword evidence="2" id="KW-0732">Signal</keyword>
<dbReference type="PANTHER" id="PTHR47113">
    <property type="entry name" value="LD09343P"/>
    <property type="match status" value="1"/>
</dbReference>
<dbReference type="EMBL" id="QUTC01005425">
    <property type="protein sequence ID" value="RHY58175.1"/>
    <property type="molecule type" value="Genomic_DNA"/>
</dbReference>
<dbReference type="Proteomes" id="UP000265716">
    <property type="component" value="Unassembled WGS sequence"/>
</dbReference>
<evidence type="ECO:0000313" key="6">
    <source>
        <dbReference type="Proteomes" id="UP000266239"/>
    </source>
</evidence>
<evidence type="ECO:0000313" key="5">
    <source>
        <dbReference type="Proteomes" id="UP000265716"/>
    </source>
</evidence>
<name>A0A397ABB0_APHAT</name>
<evidence type="ECO:0008006" key="7">
    <source>
        <dbReference type="Google" id="ProtNLM"/>
    </source>
</evidence>
<evidence type="ECO:0000313" key="3">
    <source>
        <dbReference type="EMBL" id="RHY02771.1"/>
    </source>
</evidence>
<dbReference type="Gene3D" id="2.60.120.260">
    <property type="entry name" value="Galactose-binding domain-like"/>
    <property type="match status" value="1"/>
</dbReference>
<dbReference type="SUPFAM" id="SSF56059">
    <property type="entry name" value="Glutathione synthetase ATP-binding domain-like"/>
    <property type="match status" value="1"/>
</dbReference>
<evidence type="ECO:0000313" key="4">
    <source>
        <dbReference type="EMBL" id="RHY58175.1"/>
    </source>
</evidence>
<proteinExistence type="predicted"/>
<dbReference type="VEuPathDB" id="FungiDB:H257_00806"/>
<dbReference type="Pfam" id="PF03133">
    <property type="entry name" value="TTL"/>
    <property type="match status" value="1"/>
</dbReference>
<dbReference type="EMBL" id="QUTA01008747">
    <property type="protein sequence ID" value="RHY02771.1"/>
    <property type="molecule type" value="Genomic_DNA"/>
</dbReference>
<feature type="chain" id="PRO_5036074274" description="EGF-like domain-containing protein" evidence="2">
    <location>
        <begin position="23"/>
        <end position="614"/>
    </location>
</feature>
<comment type="caution">
    <text evidence="3">The sequence shown here is derived from an EMBL/GenBank/DDBJ whole genome shotgun (WGS) entry which is preliminary data.</text>
</comment>
<feature type="signal peptide" evidence="2">
    <location>
        <begin position="1"/>
        <end position="22"/>
    </location>
</feature>
<evidence type="ECO:0000256" key="2">
    <source>
        <dbReference type="SAM" id="SignalP"/>
    </source>
</evidence>
<dbReference type="Gene3D" id="3.30.470.20">
    <property type="entry name" value="ATP-grasp fold, B domain"/>
    <property type="match status" value="1"/>
</dbReference>
<keyword evidence="1" id="KW-1133">Transmembrane helix</keyword>
<reference evidence="5 6" key="1">
    <citation type="submission" date="2018-08" db="EMBL/GenBank/DDBJ databases">
        <title>Aphanomyces genome sequencing and annotation.</title>
        <authorList>
            <person name="Minardi D."/>
            <person name="Oidtmann B."/>
            <person name="Van Der Giezen M."/>
            <person name="Studholme D.J."/>
        </authorList>
    </citation>
    <scope>NUCLEOTIDE SEQUENCE [LARGE SCALE GENOMIC DNA]</scope>
    <source>
        <strain evidence="4 5">SA</strain>
        <strain evidence="3 6">Yx</strain>
    </source>
</reference>
<dbReference type="AlphaFoldDB" id="A0A397ABB0"/>
<organism evidence="3 6">
    <name type="scientific">Aphanomyces astaci</name>
    <name type="common">Crayfish plague agent</name>
    <dbReference type="NCBI Taxonomy" id="112090"/>
    <lineage>
        <taxon>Eukaryota</taxon>
        <taxon>Sar</taxon>
        <taxon>Stramenopiles</taxon>
        <taxon>Oomycota</taxon>
        <taxon>Saprolegniomycetes</taxon>
        <taxon>Saprolegniales</taxon>
        <taxon>Verrucalvaceae</taxon>
        <taxon>Aphanomyces</taxon>
    </lineage>
</organism>
<keyword evidence="1" id="KW-0472">Membrane</keyword>
<dbReference type="PANTHER" id="PTHR47113:SF1">
    <property type="entry name" value="LD09343P"/>
    <property type="match status" value="1"/>
</dbReference>
<dbReference type="Proteomes" id="UP000266239">
    <property type="component" value="Unassembled WGS sequence"/>
</dbReference>
<feature type="transmembrane region" description="Helical" evidence="1">
    <location>
        <begin position="582"/>
        <end position="605"/>
    </location>
</feature>
<evidence type="ECO:0000256" key="1">
    <source>
        <dbReference type="SAM" id="Phobius"/>
    </source>
</evidence>
<dbReference type="InterPro" id="IPR053317">
    <property type="entry name" value="Tubulin_polyglutamylase"/>
</dbReference>
<accession>A0A397ABB0</accession>